<sequence>MLYYHVHWVVGLVVGGSIIQLITAVRGQQPLLQELFEAWGCEDLGIVDASGEFDHKAHKDATVAAGFLDTDAVEVMAVLIT</sequence>
<reference evidence="1" key="1">
    <citation type="submission" date="2021-08" db="EMBL/GenBank/DDBJ databases">
        <title>The first chromosome-level gecko genome reveals the dynamic sex chromosomes of Neotropical dwarf geckos (Sphaerodactylidae: Sphaerodactylus).</title>
        <authorList>
            <person name="Pinto B.J."/>
            <person name="Keating S.E."/>
            <person name="Gamble T."/>
        </authorList>
    </citation>
    <scope>NUCLEOTIDE SEQUENCE</scope>
    <source>
        <strain evidence="1">TG3544</strain>
    </source>
</reference>
<dbReference type="EMBL" id="CM037617">
    <property type="protein sequence ID" value="KAH8004908.1"/>
    <property type="molecule type" value="Genomic_DNA"/>
</dbReference>
<proteinExistence type="predicted"/>
<protein>
    <submittedName>
        <fullName evidence="1">Uncharacterized protein</fullName>
    </submittedName>
</protein>
<dbReference type="Proteomes" id="UP000827872">
    <property type="component" value="Linkage Group LG04"/>
</dbReference>
<evidence type="ECO:0000313" key="2">
    <source>
        <dbReference type="Proteomes" id="UP000827872"/>
    </source>
</evidence>
<keyword evidence="2" id="KW-1185">Reference proteome</keyword>
<accession>A0ACB8FHS9</accession>
<gene>
    <name evidence="1" type="ORF">K3G42_020909</name>
</gene>
<organism evidence="1 2">
    <name type="scientific">Sphaerodactylus townsendi</name>
    <dbReference type="NCBI Taxonomy" id="933632"/>
    <lineage>
        <taxon>Eukaryota</taxon>
        <taxon>Metazoa</taxon>
        <taxon>Chordata</taxon>
        <taxon>Craniata</taxon>
        <taxon>Vertebrata</taxon>
        <taxon>Euteleostomi</taxon>
        <taxon>Lepidosauria</taxon>
        <taxon>Squamata</taxon>
        <taxon>Bifurcata</taxon>
        <taxon>Gekkota</taxon>
        <taxon>Sphaerodactylidae</taxon>
        <taxon>Sphaerodactylus</taxon>
    </lineage>
</organism>
<name>A0ACB8FHS9_9SAUR</name>
<comment type="caution">
    <text evidence="1">The sequence shown here is derived from an EMBL/GenBank/DDBJ whole genome shotgun (WGS) entry which is preliminary data.</text>
</comment>
<evidence type="ECO:0000313" key="1">
    <source>
        <dbReference type="EMBL" id="KAH8004908.1"/>
    </source>
</evidence>